<dbReference type="OrthoDB" id="503948at2"/>
<evidence type="ECO:0000313" key="3">
    <source>
        <dbReference type="Proteomes" id="UP000199223"/>
    </source>
</evidence>
<dbReference type="Pfam" id="PF01674">
    <property type="entry name" value="Lipase_2"/>
    <property type="match status" value="1"/>
</dbReference>
<dbReference type="Proteomes" id="UP000199223">
    <property type="component" value="Unassembled WGS sequence"/>
</dbReference>
<dbReference type="STRING" id="856736.SAMN04488058_104101"/>
<dbReference type="PROSITE" id="PS51257">
    <property type="entry name" value="PROKAR_LIPOPROTEIN"/>
    <property type="match status" value="1"/>
</dbReference>
<dbReference type="Gene3D" id="3.40.50.1820">
    <property type="entry name" value="alpha/beta hydrolase"/>
    <property type="match status" value="1"/>
</dbReference>
<keyword evidence="3" id="KW-1185">Reference proteome</keyword>
<dbReference type="AlphaFoldDB" id="A0A1H6WHK9"/>
<reference evidence="3" key="1">
    <citation type="submission" date="2016-10" db="EMBL/GenBank/DDBJ databases">
        <authorList>
            <person name="Varghese N."/>
            <person name="Submissions S."/>
        </authorList>
    </citation>
    <scope>NUCLEOTIDE SEQUENCE [LARGE SCALE GENOMIC DNA]</scope>
    <source>
        <strain evidence="3">CGMCC 1.10218</strain>
    </source>
</reference>
<dbReference type="InterPro" id="IPR002918">
    <property type="entry name" value="Lipase_EstA/Esterase_EstB"/>
</dbReference>
<feature type="chain" id="PRO_5011783056" evidence="1">
    <location>
        <begin position="29"/>
        <end position="243"/>
    </location>
</feature>
<dbReference type="PANTHER" id="PTHR32015:SF1">
    <property type="entry name" value="LIPASE"/>
    <property type="match status" value="1"/>
</dbReference>
<dbReference type="RefSeq" id="WP_092263874.1">
    <property type="nucleotide sequence ID" value="NZ_FNZA01000004.1"/>
</dbReference>
<dbReference type="PANTHER" id="PTHR32015">
    <property type="entry name" value="FASTING INDUCED LIPASE"/>
    <property type="match status" value="1"/>
</dbReference>
<sequence>MHRPAAFAVCAVAVSALLAGCGSGPQVAAPSSELASQSPLLTAQARATATTRNPILFVHGFSSSGTVWNTMISRFKNDGWTSGELFNWSYDTAQSNSVTAELIRQKVDGILAQTGASRVDIISHSMGGLSSRSYLKNLGGDLKVDAWVSLGGPNHGTNFANACYTTSCGEMREGSSFLTALNSTDETPGAVRYATWWSPCDEIINPDTSVLLSGAVNTQTGCLSHGGLLYSATVYAQVRDFVR</sequence>
<evidence type="ECO:0000313" key="2">
    <source>
        <dbReference type="EMBL" id="SEJ13587.1"/>
    </source>
</evidence>
<dbReference type="SUPFAM" id="SSF53474">
    <property type="entry name" value="alpha/beta-Hydrolases"/>
    <property type="match status" value="1"/>
</dbReference>
<name>A0A1H6WHK9_9DEIO</name>
<dbReference type="EMBL" id="FNZA01000004">
    <property type="protein sequence ID" value="SEJ13587.1"/>
    <property type="molecule type" value="Genomic_DNA"/>
</dbReference>
<keyword evidence="1" id="KW-0732">Signal</keyword>
<gene>
    <name evidence="2" type="ORF">SAMN04488058_104101</name>
</gene>
<feature type="signal peptide" evidence="1">
    <location>
        <begin position="1"/>
        <end position="28"/>
    </location>
</feature>
<evidence type="ECO:0000256" key="1">
    <source>
        <dbReference type="SAM" id="SignalP"/>
    </source>
</evidence>
<dbReference type="GO" id="GO:0016298">
    <property type="term" value="F:lipase activity"/>
    <property type="evidence" value="ECO:0007669"/>
    <property type="project" value="TreeGrafter"/>
</dbReference>
<dbReference type="InterPro" id="IPR029058">
    <property type="entry name" value="AB_hydrolase_fold"/>
</dbReference>
<protein>
    <submittedName>
        <fullName evidence="2">Triacylglycerol lipase</fullName>
    </submittedName>
</protein>
<dbReference type="GO" id="GO:0016042">
    <property type="term" value="P:lipid catabolic process"/>
    <property type="evidence" value="ECO:0007669"/>
    <property type="project" value="InterPro"/>
</dbReference>
<accession>A0A1H6WHK9</accession>
<organism evidence="2 3">
    <name type="scientific">Deinococcus reticulitermitis</name>
    <dbReference type="NCBI Taxonomy" id="856736"/>
    <lineage>
        <taxon>Bacteria</taxon>
        <taxon>Thermotogati</taxon>
        <taxon>Deinococcota</taxon>
        <taxon>Deinococci</taxon>
        <taxon>Deinococcales</taxon>
        <taxon>Deinococcaceae</taxon>
        <taxon>Deinococcus</taxon>
    </lineage>
</organism>
<proteinExistence type="predicted"/>